<evidence type="ECO:0000256" key="3">
    <source>
        <dbReference type="ARBA" id="ARBA00023136"/>
    </source>
</evidence>
<dbReference type="PANTHER" id="PTHR30627:SF1">
    <property type="entry name" value="PEPTIDOGLYCAN D,D-TRANSPEPTIDASE FTSI"/>
    <property type="match status" value="1"/>
</dbReference>
<reference evidence="6 7" key="1">
    <citation type="journal article" date="2019" name="mSystems">
        <title>Life at home and on the roam: Genomic adaptions reflect the dual lifestyle of an intracellular, facultative symbiont.</title>
        <authorList>
            <person name="Burgsdorf I."/>
        </authorList>
    </citation>
    <scope>NUCLEOTIDE SEQUENCE [LARGE SCALE GENOMIC DNA]</scope>
    <source>
        <strain evidence="6">277cV</strain>
    </source>
</reference>
<evidence type="ECO:0000256" key="1">
    <source>
        <dbReference type="ARBA" id="ARBA00004370"/>
    </source>
</evidence>
<gene>
    <name evidence="6" type="ORF">ERJ67_08520</name>
</gene>
<dbReference type="GO" id="GO:0071555">
    <property type="term" value="P:cell wall organization"/>
    <property type="evidence" value="ECO:0007669"/>
    <property type="project" value="TreeGrafter"/>
</dbReference>
<evidence type="ECO:0000259" key="5">
    <source>
        <dbReference type="Pfam" id="PF03717"/>
    </source>
</evidence>
<evidence type="ECO:0000259" key="4">
    <source>
        <dbReference type="Pfam" id="PF00905"/>
    </source>
</evidence>
<evidence type="ECO:0000313" key="7">
    <source>
        <dbReference type="Proteomes" id="UP000317990"/>
    </source>
</evidence>
<dbReference type="InterPro" id="IPR012338">
    <property type="entry name" value="Beta-lactam/transpept-like"/>
</dbReference>
<sequence>MGEPQAPRASRMVMVFLALCLALGTVGANLFRRQILQGPTLQQRARERQSQRSRALAERRSIVDRNGELVAFDDRRLRIWAHPNNFRLMGDPPHQLRSRAEISALLAPLLPLTRRELERRMAGRVSGIRLVENLDAELARSIAQLGISGIDLEFYPYRTYPQGPAFANVVGFLDSDRRPQAGLELSQNRYLERPERNQLRQFSATGQLLPRDLAPGSFHRDELQLQLTIDGQLQRIAHQALSDALKRWKASRGAVIVMDVRDGSLLAISSAPGYDPSRFWVADPKLYREWSVEDLFEPGSTFKPINLAIALQEGAIEADSTVVDKGYLQIGGWPLFNHDRKANGTIDMAKVLQVSSNIGMVQVMSQLSADVYWQWLDALGIAATPDTDLPGAQAGMVKPRKLFTTQPIEPAVAAFGQGFSLTALKLLQLHAVIANGGRMVSPHITRGLRDAGDVAAEGQAPGRQIFDPGVTALVSDWMESVVTDGSGRAVAMPGYRIAGKTGTAQKAENGAYRDNAVIASFVAHLPVESPRFALLVVIDEPKGPHVYGSSVAAPIAARLIDQLVLLQQLPPNPTAAEAELKLEAEAGGRPADLPVAATTTNPQSIRSLTLVPNNG</sequence>
<dbReference type="SUPFAM" id="SSF56601">
    <property type="entry name" value="beta-lactamase/transpeptidase-like"/>
    <property type="match status" value="1"/>
</dbReference>
<dbReference type="InterPro" id="IPR005311">
    <property type="entry name" value="PBP_dimer"/>
</dbReference>
<dbReference type="GO" id="GO:0008658">
    <property type="term" value="F:penicillin binding"/>
    <property type="evidence" value="ECO:0007669"/>
    <property type="project" value="InterPro"/>
</dbReference>
<dbReference type="PANTHER" id="PTHR30627">
    <property type="entry name" value="PEPTIDOGLYCAN D,D-TRANSPEPTIDASE"/>
    <property type="match status" value="1"/>
</dbReference>
<dbReference type="AlphaFoldDB" id="A0A524RM28"/>
<proteinExistence type="inferred from homology"/>
<dbReference type="InterPro" id="IPR036138">
    <property type="entry name" value="PBP_dimer_sf"/>
</dbReference>
<protein>
    <submittedName>
        <fullName evidence="6">Penicillin-binding protein 2</fullName>
    </submittedName>
</protein>
<comment type="caution">
    <text evidence="6">The sequence shown here is derived from an EMBL/GenBank/DDBJ whole genome shotgun (WGS) entry which is preliminary data.</text>
</comment>
<comment type="similarity">
    <text evidence="2">Belongs to the transpeptidase family.</text>
</comment>
<dbReference type="Gene3D" id="3.40.710.10">
    <property type="entry name" value="DD-peptidase/beta-lactamase superfamily"/>
    <property type="match status" value="1"/>
</dbReference>
<dbReference type="Pfam" id="PF03717">
    <property type="entry name" value="PBP_dimer"/>
    <property type="match status" value="1"/>
</dbReference>
<evidence type="ECO:0000313" key="6">
    <source>
        <dbReference type="EMBL" id="TGG91207.1"/>
    </source>
</evidence>
<organism evidence="6 7">
    <name type="scientific">Aphanocapsa feldmannii 277cV</name>
    <dbReference type="NCBI Taxonomy" id="2507553"/>
    <lineage>
        <taxon>Bacteria</taxon>
        <taxon>Bacillati</taxon>
        <taxon>Cyanobacteriota</taxon>
        <taxon>Cyanophyceae</taxon>
        <taxon>Oscillatoriophycideae</taxon>
        <taxon>Chroococcales</taxon>
        <taxon>Microcystaceae</taxon>
        <taxon>Aphanocapsa</taxon>
    </lineage>
</organism>
<dbReference type="InterPro" id="IPR050515">
    <property type="entry name" value="Beta-lactam/transpept"/>
</dbReference>
<dbReference type="Gene3D" id="3.90.1310.10">
    <property type="entry name" value="Penicillin-binding protein 2a (Domain 2)"/>
    <property type="match status" value="1"/>
</dbReference>
<comment type="subcellular location">
    <subcellularLocation>
        <location evidence="1">Membrane</location>
    </subcellularLocation>
</comment>
<dbReference type="EMBL" id="SRMO01000083">
    <property type="protein sequence ID" value="TGG91207.1"/>
    <property type="molecule type" value="Genomic_DNA"/>
</dbReference>
<dbReference type="Proteomes" id="UP000317990">
    <property type="component" value="Unassembled WGS sequence"/>
</dbReference>
<dbReference type="InterPro" id="IPR001460">
    <property type="entry name" value="PCN-bd_Tpept"/>
</dbReference>
<keyword evidence="3" id="KW-0472">Membrane</keyword>
<dbReference type="Gene3D" id="3.30.450.330">
    <property type="match status" value="1"/>
</dbReference>
<evidence type="ECO:0000256" key="2">
    <source>
        <dbReference type="ARBA" id="ARBA00007171"/>
    </source>
</evidence>
<feature type="domain" description="Penicillin-binding protein dimerisation" evidence="5">
    <location>
        <begin position="57"/>
        <end position="176"/>
    </location>
</feature>
<accession>A0A524RM28</accession>
<feature type="domain" description="Penicillin-binding protein transpeptidase" evidence="4">
    <location>
        <begin position="253"/>
        <end position="560"/>
    </location>
</feature>
<name>A0A524RM28_9CHRO</name>
<dbReference type="Pfam" id="PF00905">
    <property type="entry name" value="Transpeptidase"/>
    <property type="match status" value="1"/>
</dbReference>
<dbReference type="SUPFAM" id="SSF56519">
    <property type="entry name" value="Penicillin binding protein dimerisation domain"/>
    <property type="match status" value="1"/>
</dbReference>
<dbReference type="GO" id="GO:0005886">
    <property type="term" value="C:plasma membrane"/>
    <property type="evidence" value="ECO:0007669"/>
    <property type="project" value="TreeGrafter"/>
</dbReference>